<accession>A0A2T8I7K3</accession>
<gene>
    <name evidence="1" type="ORF">PAHAL_8G038400</name>
</gene>
<organism evidence="1">
    <name type="scientific">Panicum hallii</name>
    <dbReference type="NCBI Taxonomy" id="206008"/>
    <lineage>
        <taxon>Eukaryota</taxon>
        <taxon>Viridiplantae</taxon>
        <taxon>Streptophyta</taxon>
        <taxon>Embryophyta</taxon>
        <taxon>Tracheophyta</taxon>
        <taxon>Spermatophyta</taxon>
        <taxon>Magnoliopsida</taxon>
        <taxon>Liliopsida</taxon>
        <taxon>Poales</taxon>
        <taxon>Poaceae</taxon>
        <taxon>PACMAD clade</taxon>
        <taxon>Panicoideae</taxon>
        <taxon>Panicodae</taxon>
        <taxon>Paniceae</taxon>
        <taxon>Panicinae</taxon>
        <taxon>Panicum</taxon>
        <taxon>Panicum sect. Panicum</taxon>
    </lineage>
</organism>
<dbReference type="Gramene" id="PVH33649">
    <property type="protein sequence ID" value="PVH33649"/>
    <property type="gene ID" value="PAHAL_8G038400"/>
</dbReference>
<dbReference type="Proteomes" id="UP000243499">
    <property type="component" value="Chromosome 8"/>
</dbReference>
<dbReference type="EMBL" id="CM008053">
    <property type="protein sequence ID" value="PVH33649.1"/>
    <property type="molecule type" value="Genomic_DNA"/>
</dbReference>
<protein>
    <submittedName>
        <fullName evidence="1">Uncharacterized protein</fullName>
    </submittedName>
</protein>
<proteinExistence type="predicted"/>
<sequence length="41" mass="4787">MAQRSHLGIRTRSTIHYYCSPFQNAVEMLKMIGALMEMRTL</sequence>
<name>A0A2T8I7K3_9POAL</name>
<dbReference type="AlphaFoldDB" id="A0A2T8I7K3"/>
<evidence type="ECO:0000313" key="1">
    <source>
        <dbReference type="EMBL" id="PVH33649.1"/>
    </source>
</evidence>
<reference evidence="1" key="1">
    <citation type="submission" date="2018-04" db="EMBL/GenBank/DDBJ databases">
        <title>WGS assembly of Panicum hallii.</title>
        <authorList>
            <person name="Lovell J."/>
            <person name="Jenkins J."/>
            <person name="Lowry D."/>
            <person name="Mamidi S."/>
            <person name="Sreedasyam A."/>
            <person name="Weng X."/>
            <person name="Barry K."/>
            <person name="Bonette J."/>
            <person name="Campitelli B."/>
            <person name="Daum C."/>
            <person name="Gordon S."/>
            <person name="Gould B."/>
            <person name="Lipzen A."/>
            <person name="Macqueen A."/>
            <person name="Palacio-Mejia J."/>
            <person name="Plott C."/>
            <person name="Shakirov E."/>
            <person name="Shu S."/>
            <person name="Yoshinaga Y."/>
            <person name="Zane M."/>
            <person name="Rokhsar D."/>
            <person name="Grimwood J."/>
            <person name="Schmutz J."/>
            <person name="Juenger T."/>
        </authorList>
    </citation>
    <scope>NUCLEOTIDE SEQUENCE [LARGE SCALE GENOMIC DNA]</scope>
    <source>
        <strain evidence="1">FIL2</strain>
    </source>
</reference>